<comment type="subcellular location">
    <subcellularLocation>
        <location evidence="1">Cell membrane</location>
        <topology evidence="1">Multi-pass membrane protein</topology>
    </subcellularLocation>
</comment>
<protein>
    <submittedName>
        <fullName evidence="10">Membrane protein</fullName>
    </submittedName>
</protein>
<evidence type="ECO:0000313" key="11">
    <source>
        <dbReference type="Proteomes" id="UP000286931"/>
    </source>
</evidence>
<feature type="transmembrane region" description="Helical" evidence="8">
    <location>
        <begin position="183"/>
        <end position="201"/>
    </location>
</feature>
<dbReference type="RefSeq" id="WP_126640871.1">
    <property type="nucleotide sequence ID" value="NZ_BIFH01000030.1"/>
</dbReference>
<sequence>MTLSSMSPRSIGLLCAASAQGLIGAAAGVSAVLRDYPVTGGQMLRYTLAALVLFGVLRVRRIPLLRPTRRELVRLGLLSLSGQTVFNLCLFAALDRADPATVGSILGATPLLLVLVAPLLGGRRPSRSVFAAAVLVVAGAAVVQGFGGGTAVGLLFACGVALCEMGFTLIAVPLLPRLGAWRIAAYATAMAIPQMSVVGAFTDGTDLIRMPSGTELVALLYLALPLTAGAFLLWYSALARVEPERAGLFMGLVPVTAALSGLVLGTGTPTIGQFAGALLVGVGVVLGLRAEEDEPAAQHGEPARRSVEEFSAPAATTAEPPPTNR</sequence>
<evidence type="ECO:0000256" key="8">
    <source>
        <dbReference type="SAM" id="Phobius"/>
    </source>
</evidence>
<comment type="similarity">
    <text evidence="2">Belongs to the EamA transporter family.</text>
</comment>
<evidence type="ECO:0000256" key="1">
    <source>
        <dbReference type="ARBA" id="ARBA00004651"/>
    </source>
</evidence>
<feature type="domain" description="EamA" evidence="9">
    <location>
        <begin position="31"/>
        <end position="143"/>
    </location>
</feature>
<dbReference type="OrthoDB" id="5150004at2"/>
<name>A0A401YWT4_9ACTN</name>
<dbReference type="PANTHER" id="PTHR42920:SF11">
    <property type="entry name" value="INNER MEMBRANE PROTEIN YTFF"/>
    <property type="match status" value="1"/>
</dbReference>
<reference evidence="10 11" key="1">
    <citation type="submission" date="2018-12" db="EMBL/GenBank/DDBJ databases">
        <title>Draft genome sequence of Embleya hyalina NBRC 13850T.</title>
        <authorList>
            <person name="Komaki H."/>
            <person name="Hosoyama A."/>
            <person name="Kimura A."/>
            <person name="Ichikawa N."/>
            <person name="Tamura T."/>
        </authorList>
    </citation>
    <scope>NUCLEOTIDE SEQUENCE [LARGE SCALE GENOMIC DNA]</scope>
    <source>
        <strain evidence="10 11">NBRC 13850</strain>
    </source>
</reference>
<organism evidence="10 11">
    <name type="scientific">Embleya hyalina</name>
    <dbReference type="NCBI Taxonomy" id="516124"/>
    <lineage>
        <taxon>Bacteria</taxon>
        <taxon>Bacillati</taxon>
        <taxon>Actinomycetota</taxon>
        <taxon>Actinomycetes</taxon>
        <taxon>Kitasatosporales</taxon>
        <taxon>Streptomycetaceae</taxon>
        <taxon>Embleya</taxon>
    </lineage>
</organism>
<evidence type="ECO:0000256" key="5">
    <source>
        <dbReference type="ARBA" id="ARBA00022989"/>
    </source>
</evidence>
<keyword evidence="11" id="KW-1185">Reference proteome</keyword>
<keyword evidence="3" id="KW-1003">Cell membrane</keyword>
<evidence type="ECO:0000256" key="7">
    <source>
        <dbReference type="SAM" id="MobiDB-lite"/>
    </source>
</evidence>
<evidence type="ECO:0000256" key="6">
    <source>
        <dbReference type="ARBA" id="ARBA00023136"/>
    </source>
</evidence>
<dbReference type="InterPro" id="IPR037185">
    <property type="entry name" value="EmrE-like"/>
</dbReference>
<comment type="caution">
    <text evidence="10">The sequence shown here is derived from an EMBL/GenBank/DDBJ whole genome shotgun (WGS) entry which is preliminary data.</text>
</comment>
<dbReference type="PANTHER" id="PTHR42920">
    <property type="entry name" value="OS03G0707200 PROTEIN-RELATED"/>
    <property type="match status" value="1"/>
</dbReference>
<evidence type="ECO:0000256" key="2">
    <source>
        <dbReference type="ARBA" id="ARBA00007362"/>
    </source>
</evidence>
<feature type="transmembrane region" description="Helical" evidence="8">
    <location>
        <begin position="271"/>
        <end position="288"/>
    </location>
</feature>
<feature type="transmembrane region" description="Helical" evidence="8">
    <location>
        <begin position="72"/>
        <end position="94"/>
    </location>
</feature>
<feature type="transmembrane region" description="Helical" evidence="8">
    <location>
        <begin position="153"/>
        <end position="176"/>
    </location>
</feature>
<feature type="transmembrane region" description="Helical" evidence="8">
    <location>
        <begin position="128"/>
        <end position="147"/>
    </location>
</feature>
<dbReference type="SUPFAM" id="SSF103481">
    <property type="entry name" value="Multidrug resistance efflux transporter EmrE"/>
    <property type="match status" value="2"/>
</dbReference>
<evidence type="ECO:0000256" key="4">
    <source>
        <dbReference type="ARBA" id="ARBA00022692"/>
    </source>
</evidence>
<dbReference type="InterPro" id="IPR000620">
    <property type="entry name" value="EamA_dom"/>
</dbReference>
<feature type="transmembrane region" description="Helical" evidence="8">
    <location>
        <begin position="43"/>
        <end position="60"/>
    </location>
</feature>
<keyword evidence="4 8" id="KW-0812">Transmembrane</keyword>
<feature type="domain" description="EamA" evidence="9">
    <location>
        <begin position="153"/>
        <end position="286"/>
    </location>
</feature>
<keyword evidence="5 8" id="KW-1133">Transmembrane helix</keyword>
<gene>
    <name evidence="10" type="ORF">EHYA_06742</name>
</gene>
<feature type="transmembrane region" description="Helical" evidence="8">
    <location>
        <begin position="100"/>
        <end position="121"/>
    </location>
</feature>
<dbReference type="Proteomes" id="UP000286931">
    <property type="component" value="Unassembled WGS sequence"/>
</dbReference>
<dbReference type="InterPro" id="IPR051258">
    <property type="entry name" value="Diverse_Substrate_Transporter"/>
</dbReference>
<dbReference type="EMBL" id="BIFH01000030">
    <property type="protein sequence ID" value="GCD99030.1"/>
    <property type="molecule type" value="Genomic_DNA"/>
</dbReference>
<evidence type="ECO:0000256" key="3">
    <source>
        <dbReference type="ARBA" id="ARBA00022475"/>
    </source>
</evidence>
<evidence type="ECO:0000259" key="9">
    <source>
        <dbReference type="Pfam" id="PF00892"/>
    </source>
</evidence>
<dbReference type="AlphaFoldDB" id="A0A401YWT4"/>
<accession>A0A401YWT4</accession>
<proteinExistence type="inferred from homology"/>
<evidence type="ECO:0000313" key="10">
    <source>
        <dbReference type="EMBL" id="GCD99030.1"/>
    </source>
</evidence>
<dbReference type="GO" id="GO:0005886">
    <property type="term" value="C:plasma membrane"/>
    <property type="evidence" value="ECO:0007669"/>
    <property type="project" value="UniProtKB-SubCell"/>
</dbReference>
<feature type="transmembrane region" description="Helical" evidence="8">
    <location>
        <begin position="216"/>
        <end position="235"/>
    </location>
</feature>
<feature type="transmembrane region" description="Helical" evidence="8">
    <location>
        <begin position="247"/>
        <end position="265"/>
    </location>
</feature>
<feature type="region of interest" description="Disordered" evidence="7">
    <location>
        <begin position="293"/>
        <end position="325"/>
    </location>
</feature>
<dbReference type="Pfam" id="PF00892">
    <property type="entry name" value="EamA"/>
    <property type="match status" value="2"/>
</dbReference>
<keyword evidence="6 8" id="KW-0472">Membrane</keyword>